<comment type="function">
    <text evidence="1">Is involved in generating a small heat-stable compound (Nod), an acylated oligomer of N-acetylglucosamine, that stimulates mitosis in various plant protoplasts.</text>
</comment>
<dbReference type="Gene3D" id="3.20.20.370">
    <property type="entry name" value="Glycoside hydrolase/deacetylase"/>
    <property type="match status" value="1"/>
</dbReference>
<keyword evidence="8" id="KW-1185">Reference proteome</keyword>
<proteinExistence type="inferred from homology"/>
<comment type="similarity">
    <text evidence="2">Belongs to the polysaccharide deacetylase family.</text>
</comment>
<dbReference type="InterPro" id="IPR051398">
    <property type="entry name" value="Polysacch_Deacetylase"/>
</dbReference>
<dbReference type="GO" id="GO:0016810">
    <property type="term" value="F:hydrolase activity, acting on carbon-nitrogen (but not peptide) bonds"/>
    <property type="evidence" value="ECO:0007669"/>
    <property type="project" value="InterPro"/>
</dbReference>
<sequence length="345" mass="38720">MADARTNRFRTALDLIGASGLHHVFSALTRGAGIVFTLHHVRPWDGRAFAPNRLLEITPDFLETVLTYLAEIRYEVVSLDEAVARLAHPGERRFASFTFDDGYRDVRDHALPVLRRFNAPAALFITTSFADGTGDLWWLTLESAIAKSSSVRFGGEEMDTSTVAAKDAAWEKIYWKLRAMSEMRMREEIAGLAERAGTDASDAAKHLCMSWDELRTVAQDPLVTIGNHTVHHYMLAKHPESVMREEIAETQTRIASELSITPRHIAYPVGDPTSAGAREFRAAKDMGLCGWTTRLGLLFPEHKDHTSALPRVSLNGYYQEKKYAELFVSGLPFAINNRFRRVNVD</sequence>
<gene>
    <name evidence="7" type="ORF">IZ6_14040</name>
</gene>
<dbReference type="PROSITE" id="PS51677">
    <property type="entry name" value="NODB"/>
    <property type="match status" value="1"/>
</dbReference>
<dbReference type="InterPro" id="IPR002509">
    <property type="entry name" value="NODB_dom"/>
</dbReference>
<name>A0A6S6QNZ2_9HYPH</name>
<dbReference type="AlphaFoldDB" id="A0A6S6QNZ2"/>
<dbReference type="PANTHER" id="PTHR34216">
    <property type="match status" value="1"/>
</dbReference>
<evidence type="ECO:0000256" key="4">
    <source>
        <dbReference type="ARBA" id="ARBA00022729"/>
    </source>
</evidence>
<dbReference type="Pfam" id="PF01522">
    <property type="entry name" value="Polysacc_deac_1"/>
    <property type="match status" value="1"/>
</dbReference>
<dbReference type="Proteomes" id="UP000515317">
    <property type="component" value="Chromosome"/>
</dbReference>
<dbReference type="PANTHER" id="PTHR34216:SF7">
    <property type="entry name" value="POLY-BETA-1,6-N-ACETYL-D-GLUCOSAMINE N-DEACETYLASE"/>
    <property type="match status" value="1"/>
</dbReference>
<dbReference type="SUPFAM" id="SSF88713">
    <property type="entry name" value="Glycoside hydrolase/deacetylase"/>
    <property type="match status" value="1"/>
</dbReference>
<feature type="domain" description="NodB homology" evidence="6">
    <location>
        <begin position="93"/>
        <end position="345"/>
    </location>
</feature>
<evidence type="ECO:0000256" key="1">
    <source>
        <dbReference type="ARBA" id="ARBA00003236"/>
    </source>
</evidence>
<evidence type="ECO:0000313" key="8">
    <source>
        <dbReference type="Proteomes" id="UP000515317"/>
    </source>
</evidence>
<dbReference type="GO" id="GO:0005975">
    <property type="term" value="P:carbohydrate metabolic process"/>
    <property type="evidence" value="ECO:0007669"/>
    <property type="project" value="InterPro"/>
</dbReference>
<accession>A0A6S6QNZ2</accession>
<dbReference type="KEGG" id="tso:IZ6_14040"/>
<reference evidence="7 8" key="1">
    <citation type="submission" date="2020-08" db="EMBL/GenBank/DDBJ databases">
        <title>Genome sequence of Rhizobiales bacterium strain IZ6.</title>
        <authorList>
            <person name="Nakai R."/>
            <person name="Naganuma T."/>
        </authorList>
    </citation>
    <scope>NUCLEOTIDE SEQUENCE [LARGE SCALE GENOMIC DNA]</scope>
    <source>
        <strain evidence="7 8">IZ6</strain>
    </source>
</reference>
<dbReference type="InterPro" id="IPR011330">
    <property type="entry name" value="Glyco_hydro/deAcase_b/a-brl"/>
</dbReference>
<dbReference type="RefSeq" id="WP_222877288.1">
    <property type="nucleotide sequence ID" value="NZ_AP023361.1"/>
</dbReference>
<evidence type="ECO:0000256" key="3">
    <source>
        <dbReference type="ARBA" id="ARBA00020071"/>
    </source>
</evidence>
<organism evidence="7 8">
    <name type="scientific">Terrihabitans soli</name>
    <dbReference type="NCBI Taxonomy" id="708113"/>
    <lineage>
        <taxon>Bacteria</taxon>
        <taxon>Pseudomonadati</taxon>
        <taxon>Pseudomonadota</taxon>
        <taxon>Alphaproteobacteria</taxon>
        <taxon>Hyphomicrobiales</taxon>
        <taxon>Terrihabitans</taxon>
    </lineage>
</organism>
<evidence type="ECO:0000313" key="7">
    <source>
        <dbReference type="EMBL" id="BCJ90669.1"/>
    </source>
</evidence>
<evidence type="ECO:0000256" key="5">
    <source>
        <dbReference type="ARBA" id="ARBA00032976"/>
    </source>
</evidence>
<evidence type="ECO:0000256" key="2">
    <source>
        <dbReference type="ARBA" id="ARBA00010973"/>
    </source>
</evidence>
<protein>
    <recommendedName>
        <fullName evidence="3">Chitooligosaccharide deacetylase</fullName>
    </recommendedName>
    <alternativeName>
        <fullName evidence="5">Nodulation protein B</fullName>
    </alternativeName>
</protein>
<evidence type="ECO:0000259" key="6">
    <source>
        <dbReference type="PROSITE" id="PS51677"/>
    </source>
</evidence>
<keyword evidence="4" id="KW-0732">Signal</keyword>
<dbReference type="EMBL" id="AP023361">
    <property type="protein sequence ID" value="BCJ90669.1"/>
    <property type="molecule type" value="Genomic_DNA"/>
</dbReference>